<evidence type="ECO:0000256" key="2">
    <source>
        <dbReference type="ARBA" id="ARBA00022679"/>
    </source>
</evidence>
<keyword evidence="2" id="KW-0808">Transferase</keyword>
<dbReference type="CDD" id="cd00475">
    <property type="entry name" value="Cis_IPPS"/>
    <property type="match status" value="1"/>
</dbReference>
<dbReference type="PROSITE" id="PS01066">
    <property type="entry name" value="UPP_SYNTHASE"/>
    <property type="match status" value="1"/>
</dbReference>
<feature type="compositionally biased region" description="Low complexity" evidence="3">
    <location>
        <begin position="44"/>
        <end position="85"/>
    </location>
</feature>
<dbReference type="InterPro" id="IPR001441">
    <property type="entry name" value="UPP_synth-like"/>
</dbReference>
<proteinExistence type="inferred from homology"/>
<dbReference type="PANTHER" id="PTHR10291">
    <property type="entry name" value="DEHYDRODOLICHYL DIPHOSPHATE SYNTHASE FAMILY MEMBER"/>
    <property type="match status" value="1"/>
</dbReference>
<feature type="region of interest" description="Disordered" evidence="3">
    <location>
        <begin position="1"/>
        <end position="105"/>
    </location>
</feature>
<name>A0A6V7P575_ANACO</name>
<evidence type="ECO:0000256" key="1">
    <source>
        <dbReference type="ARBA" id="ARBA00005432"/>
    </source>
</evidence>
<dbReference type="AlphaFoldDB" id="A0A6V7P575"/>
<feature type="compositionally biased region" description="Low complexity" evidence="3">
    <location>
        <begin position="8"/>
        <end position="31"/>
    </location>
</feature>
<evidence type="ECO:0000313" key="4">
    <source>
        <dbReference type="EMBL" id="CAD1825776.1"/>
    </source>
</evidence>
<protein>
    <recommendedName>
        <fullName evidence="5">Alkyl transferase</fullName>
    </recommendedName>
</protein>
<reference evidence="4" key="1">
    <citation type="submission" date="2020-07" db="EMBL/GenBank/DDBJ databases">
        <authorList>
            <person name="Lin J."/>
        </authorList>
    </citation>
    <scope>NUCLEOTIDE SEQUENCE</scope>
</reference>
<dbReference type="EMBL" id="LR862145">
    <property type="protein sequence ID" value="CAD1825776.1"/>
    <property type="molecule type" value="Genomic_DNA"/>
</dbReference>
<evidence type="ECO:0000256" key="3">
    <source>
        <dbReference type="SAM" id="MobiDB-lite"/>
    </source>
</evidence>
<dbReference type="GO" id="GO:0016094">
    <property type="term" value="P:polyprenol biosynthetic process"/>
    <property type="evidence" value="ECO:0007669"/>
    <property type="project" value="TreeGrafter"/>
</dbReference>
<dbReference type="SUPFAM" id="SSF64005">
    <property type="entry name" value="Undecaprenyl diphosphate synthase"/>
    <property type="match status" value="1"/>
</dbReference>
<dbReference type="Gene3D" id="3.40.1180.10">
    <property type="entry name" value="Decaprenyl diphosphate synthase-like"/>
    <property type="match status" value="2"/>
</dbReference>
<dbReference type="PANTHER" id="PTHR10291:SF43">
    <property type="entry name" value="DEHYDRODOLICHYL DIPHOSPHATE SYNTHASE COMPLEX SUBUNIT DHDDS"/>
    <property type="match status" value="1"/>
</dbReference>
<dbReference type="InterPro" id="IPR036424">
    <property type="entry name" value="UPP_synth-like_sf"/>
</dbReference>
<accession>A0A6V7P575</accession>
<sequence>MSCASFLAPHRPAPCRAAPSASAASCCVAPRPRARSRPRPRPLPLGRQPQLALARAARSRLPSHAPRTHPPATARPTPAPARARAFGPQLASTPAPEPPQRQGPRSARACARARAVALALALAHPPRARWWLRCHAPRSPPSRTKPFSFFLAHSPCSKSIYFFLTHIALSFCKAAAAVLHSSCCQQWLPGSPVTSIWECTLRSILNMEENGKSITSSLLGSVSRFLRNCLFAMLSFGPMPNHIAFIMDGSRRYAKNRIVQQGTGHRVGFKALTSTLQYCYEMGVKYVTVYAFSIDNFKREPAEDELLGNLNLLTEPVRLAAMKAMTATAKNTGPVLSICVAYTSTNEIMHAVEKAWEEKRKEIEQMDSAISVGDLERHLYTANCPDPDIVIRTSGETRLSNFLLWQSDYGHLQNPHPLWPEFCLRHLIWAILEFQRVYPYLQERRGWCKKEG</sequence>
<organism evidence="4">
    <name type="scientific">Ananas comosus var. bracteatus</name>
    <name type="common">red pineapple</name>
    <dbReference type="NCBI Taxonomy" id="296719"/>
    <lineage>
        <taxon>Eukaryota</taxon>
        <taxon>Viridiplantae</taxon>
        <taxon>Streptophyta</taxon>
        <taxon>Embryophyta</taxon>
        <taxon>Tracheophyta</taxon>
        <taxon>Spermatophyta</taxon>
        <taxon>Magnoliopsida</taxon>
        <taxon>Liliopsida</taxon>
        <taxon>Poales</taxon>
        <taxon>Bromeliaceae</taxon>
        <taxon>Bromelioideae</taxon>
        <taxon>Ananas</taxon>
    </lineage>
</organism>
<gene>
    <name evidence="4" type="ORF">CB5_LOCUS8987</name>
</gene>
<evidence type="ECO:0008006" key="5">
    <source>
        <dbReference type="Google" id="ProtNLM"/>
    </source>
</evidence>
<dbReference type="GO" id="GO:0045547">
    <property type="term" value="F:ditrans,polycis-polyprenyl diphosphate synthase [(2E,6E)-farnesyl diphosphate specific] activity"/>
    <property type="evidence" value="ECO:0007669"/>
    <property type="project" value="TreeGrafter"/>
</dbReference>
<comment type="similarity">
    <text evidence="1">Belongs to the UPP synthase family.</text>
</comment>
<dbReference type="Pfam" id="PF01255">
    <property type="entry name" value="Prenyltransf"/>
    <property type="match status" value="1"/>
</dbReference>
<dbReference type="InterPro" id="IPR018520">
    <property type="entry name" value="UPP_synth-like_CS"/>
</dbReference>
<dbReference type="GO" id="GO:0005783">
    <property type="term" value="C:endoplasmic reticulum"/>
    <property type="evidence" value="ECO:0007669"/>
    <property type="project" value="TreeGrafter"/>
</dbReference>